<dbReference type="CDD" id="cd00383">
    <property type="entry name" value="trans_reg_C"/>
    <property type="match status" value="1"/>
</dbReference>
<evidence type="ECO:0000313" key="5">
    <source>
        <dbReference type="Proteomes" id="UP000177026"/>
    </source>
</evidence>
<dbReference type="AlphaFoldDB" id="A0A1F7GJU9"/>
<gene>
    <name evidence="4" type="ORF">A2866_05250</name>
</gene>
<feature type="domain" description="OmpR/PhoB-type" evidence="3">
    <location>
        <begin position="275"/>
        <end position="378"/>
    </location>
</feature>
<evidence type="ECO:0000256" key="2">
    <source>
        <dbReference type="PROSITE-ProRule" id="PRU01091"/>
    </source>
</evidence>
<dbReference type="PROSITE" id="PS51755">
    <property type="entry name" value="OMPR_PHOB"/>
    <property type="match status" value="1"/>
</dbReference>
<reference evidence="4 5" key="1">
    <citation type="journal article" date="2016" name="Nat. Commun.">
        <title>Thousands of microbial genomes shed light on interconnected biogeochemical processes in an aquifer system.</title>
        <authorList>
            <person name="Anantharaman K."/>
            <person name="Brown C.T."/>
            <person name="Hug L.A."/>
            <person name="Sharon I."/>
            <person name="Castelle C.J."/>
            <person name="Probst A.J."/>
            <person name="Thomas B.C."/>
            <person name="Singh A."/>
            <person name="Wilkins M.J."/>
            <person name="Karaoz U."/>
            <person name="Brodie E.L."/>
            <person name="Williams K.H."/>
            <person name="Hubbard S.S."/>
            <person name="Banfield J.F."/>
        </authorList>
    </citation>
    <scope>NUCLEOTIDE SEQUENCE [LARGE SCALE GENOMIC DNA]</scope>
</reference>
<evidence type="ECO:0000259" key="3">
    <source>
        <dbReference type="PROSITE" id="PS51755"/>
    </source>
</evidence>
<feature type="DNA-binding region" description="OmpR/PhoB-type" evidence="2">
    <location>
        <begin position="275"/>
        <end position="378"/>
    </location>
</feature>
<dbReference type="GO" id="GO:0003677">
    <property type="term" value="F:DNA binding"/>
    <property type="evidence" value="ECO:0007669"/>
    <property type="project" value="UniProtKB-UniRule"/>
</dbReference>
<dbReference type="Pfam" id="PF00486">
    <property type="entry name" value="Trans_reg_C"/>
    <property type="match status" value="1"/>
</dbReference>
<dbReference type="GO" id="GO:0006355">
    <property type="term" value="P:regulation of DNA-templated transcription"/>
    <property type="evidence" value="ECO:0007669"/>
    <property type="project" value="InterPro"/>
</dbReference>
<dbReference type="InterPro" id="IPR001867">
    <property type="entry name" value="OmpR/PhoB-type_DNA-bd"/>
</dbReference>
<dbReference type="SMART" id="SM00862">
    <property type="entry name" value="Trans_reg_C"/>
    <property type="match status" value="1"/>
</dbReference>
<evidence type="ECO:0000313" key="4">
    <source>
        <dbReference type="EMBL" id="OGK19169.1"/>
    </source>
</evidence>
<dbReference type="InterPro" id="IPR027417">
    <property type="entry name" value="P-loop_NTPase"/>
</dbReference>
<evidence type="ECO:0000256" key="1">
    <source>
        <dbReference type="ARBA" id="ARBA00023125"/>
    </source>
</evidence>
<sequence length="378" mass="44603">MSGKSFFARQNVEYCDTIYRILKSGESGTLLFPPNTHKSNYFIDQVIAHNPTDVHLIKFDLSTYEMDDANDLLLILRKEMKSSKKKKFGVLINNARNLILKEKYLILNSLFDFLDQYPQFNLIFFFNIDITHPDIAKHLRSRIFGNVYYFPLYDLEDVCGFIEFFSQEWKMSFNQHEVDKIAYLCGGYFWLIKQVIRIIRDNPSIKFENLAQGLQVRVTLEQLYTSLLDSEKTVLQSLIQGKKIESDLEKHSLEYFKKIGLINRGKITIPLLDEFLREEIPHADVELRDNHIYVNSVNVDNHFSQKERRIFKALIDHKNEIVSRDELAKAIWPVNTDDFYSDWAVDRIVSRLREKIKLLGFSKEVIKTERNKGYIFKN</sequence>
<dbReference type="SUPFAM" id="SSF52540">
    <property type="entry name" value="P-loop containing nucleoside triphosphate hydrolases"/>
    <property type="match status" value="1"/>
</dbReference>
<organism evidence="4 5">
    <name type="scientific">Candidatus Roizmanbacteria bacterium RIFCSPHIGHO2_01_FULL_39_8</name>
    <dbReference type="NCBI Taxonomy" id="1802033"/>
    <lineage>
        <taxon>Bacteria</taxon>
        <taxon>Candidatus Roizmaniibacteriota</taxon>
    </lineage>
</organism>
<dbReference type="InterPro" id="IPR036388">
    <property type="entry name" value="WH-like_DNA-bd_sf"/>
</dbReference>
<dbReference type="Gene3D" id="1.10.10.10">
    <property type="entry name" value="Winged helix-like DNA-binding domain superfamily/Winged helix DNA-binding domain"/>
    <property type="match status" value="1"/>
</dbReference>
<comment type="caution">
    <text evidence="4">The sequence shown here is derived from an EMBL/GenBank/DDBJ whole genome shotgun (WGS) entry which is preliminary data.</text>
</comment>
<accession>A0A1F7GJU9</accession>
<proteinExistence type="predicted"/>
<protein>
    <recommendedName>
        <fullName evidence="3">OmpR/PhoB-type domain-containing protein</fullName>
    </recommendedName>
</protein>
<keyword evidence="1 2" id="KW-0238">DNA-binding</keyword>
<dbReference type="GO" id="GO:0000160">
    <property type="term" value="P:phosphorelay signal transduction system"/>
    <property type="evidence" value="ECO:0007669"/>
    <property type="project" value="InterPro"/>
</dbReference>
<dbReference type="EMBL" id="MFZI01000055">
    <property type="protein sequence ID" value="OGK19169.1"/>
    <property type="molecule type" value="Genomic_DNA"/>
</dbReference>
<dbReference type="Proteomes" id="UP000177026">
    <property type="component" value="Unassembled WGS sequence"/>
</dbReference>
<dbReference type="SUPFAM" id="SSF46894">
    <property type="entry name" value="C-terminal effector domain of the bipartite response regulators"/>
    <property type="match status" value="1"/>
</dbReference>
<dbReference type="InterPro" id="IPR016032">
    <property type="entry name" value="Sig_transdc_resp-reg_C-effctor"/>
</dbReference>
<name>A0A1F7GJU9_9BACT</name>